<feature type="transmembrane region" description="Helical" evidence="7">
    <location>
        <begin position="102"/>
        <end position="123"/>
    </location>
</feature>
<reference evidence="9 10" key="1">
    <citation type="journal article" date="2019" name="Nat. Microbiol.">
        <title>Mediterranean grassland soil C-N compound turnover is dependent on rainfall and depth, and is mediated by genomically divergent microorganisms.</title>
        <authorList>
            <person name="Diamond S."/>
            <person name="Andeer P.F."/>
            <person name="Li Z."/>
            <person name="Crits-Christoph A."/>
            <person name="Burstein D."/>
            <person name="Anantharaman K."/>
            <person name="Lane K.R."/>
            <person name="Thomas B.C."/>
            <person name="Pan C."/>
            <person name="Northen T.R."/>
            <person name="Banfield J.F."/>
        </authorList>
    </citation>
    <scope>NUCLEOTIDE SEQUENCE [LARGE SCALE GENOMIC DNA]</scope>
    <source>
        <strain evidence="9">NP_5</strain>
    </source>
</reference>
<dbReference type="PANTHER" id="PTHR43163:SF6">
    <property type="entry name" value="DIPEPTIDE TRANSPORT SYSTEM PERMEASE PROTEIN DPPB-RELATED"/>
    <property type="match status" value="1"/>
</dbReference>
<evidence type="ECO:0000256" key="1">
    <source>
        <dbReference type="ARBA" id="ARBA00004651"/>
    </source>
</evidence>
<dbReference type="PANTHER" id="PTHR43163">
    <property type="entry name" value="DIPEPTIDE TRANSPORT SYSTEM PERMEASE PROTEIN DPPB-RELATED"/>
    <property type="match status" value="1"/>
</dbReference>
<dbReference type="Gene3D" id="1.10.3720.10">
    <property type="entry name" value="MetI-like"/>
    <property type="match status" value="1"/>
</dbReference>
<dbReference type="InterPro" id="IPR000515">
    <property type="entry name" value="MetI-like"/>
</dbReference>
<feature type="transmembrane region" description="Helical" evidence="7">
    <location>
        <begin position="242"/>
        <end position="264"/>
    </location>
</feature>
<keyword evidence="6 7" id="KW-0472">Membrane</keyword>
<dbReference type="PROSITE" id="PS50928">
    <property type="entry name" value="ABC_TM1"/>
    <property type="match status" value="1"/>
</dbReference>
<evidence type="ECO:0000256" key="2">
    <source>
        <dbReference type="ARBA" id="ARBA00022448"/>
    </source>
</evidence>
<name>A0A537M571_9BACT</name>
<evidence type="ECO:0000256" key="7">
    <source>
        <dbReference type="RuleBase" id="RU363032"/>
    </source>
</evidence>
<evidence type="ECO:0000256" key="6">
    <source>
        <dbReference type="ARBA" id="ARBA00023136"/>
    </source>
</evidence>
<dbReference type="EMBL" id="VBAM01000060">
    <property type="protein sequence ID" value="TMJ15409.1"/>
    <property type="molecule type" value="Genomic_DNA"/>
</dbReference>
<keyword evidence="4 7" id="KW-0812">Transmembrane</keyword>
<feature type="domain" description="ABC transmembrane type-1" evidence="8">
    <location>
        <begin position="96"/>
        <end position="307"/>
    </location>
</feature>
<dbReference type="Pfam" id="PF00528">
    <property type="entry name" value="BPD_transp_1"/>
    <property type="match status" value="1"/>
</dbReference>
<evidence type="ECO:0000256" key="5">
    <source>
        <dbReference type="ARBA" id="ARBA00022989"/>
    </source>
</evidence>
<dbReference type="AlphaFoldDB" id="A0A537M571"/>
<feature type="transmembrane region" description="Helical" evidence="7">
    <location>
        <begin position="183"/>
        <end position="200"/>
    </location>
</feature>
<gene>
    <name evidence="9" type="ORF">E6H02_01965</name>
</gene>
<evidence type="ECO:0000256" key="3">
    <source>
        <dbReference type="ARBA" id="ARBA00022475"/>
    </source>
</evidence>
<dbReference type="Pfam" id="PF19300">
    <property type="entry name" value="BPD_transp_1_N"/>
    <property type="match status" value="1"/>
</dbReference>
<accession>A0A537M571</accession>
<dbReference type="SUPFAM" id="SSF161098">
    <property type="entry name" value="MetI-like"/>
    <property type="match status" value="1"/>
</dbReference>
<sequence>MGKYLLHRLLEGVAVLAGVTVIAFALLHLAPGGPLAMYTLTTSMRAEDVARISHEMGLDQPIPIQYARWAANLARGDWGRSYRDSRPVLVDIMDRLPGTVELMLAALLLAVGIGVAVGILGALKRYSVFDYLATTGAMVSLSIPTFWFGLMMIFVFSVVLGWIPSGDMYSLGHPFSVADRLHHLAGPVTVLGLVLVAPWSRYTRSGMLDVLYQDYIRTARAKGVAGPAVVVRHALRNALVPLLTLAGVQLPMLFGGALVTETVFSWPGMGRFFVDSLGYRDYPVLMGILIFTGVLVILGNLAADLLYAVVDPRIRFG</sequence>
<keyword evidence="3" id="KW-1003">Cell membrane</keyword>
<keyword evidence="2 7" id="KW-0813">Transport</keyword>
<dbReference type="Proteomes" id="UP000320393">
    <property type="component" value="Unassembled WGS sequence"/>
</dbReference>
<dbReference type="GO" id="GO:0055085">
    <property type="term" value="P:transmembrane transport"/>
    <property type="evidence" value="ECO:0007669"/>
    <property type="project" value="InterPro"/>
</dbReference>
<comment type="subcellular location">
    <subcellularLocation>
        <location evidence="1 7">Cell membrane</location>
        <topology evidence="1 7">Multi-pass membrane protein</topology>
    </subcellularLocation>
</comment>
<dbReference type="InterPro" id="IPR035906">
    <property type="entry name" value="MetI-like_sf"/>
</dbReference>
<evidence type="ECO:0000256" key="4">
    <source>
        <dbReference type="ARBA" id="ARBA00022692"/>
    </source>
</evidence>
<organism evidence="9 10">
    <name type="scientific">Candidatus Segetimicrobium genomatis</name>
    <dbReference type="NCBI Taxonomy" id="2569760"/>
    <lineage>
        <taxon>Bacteria</taxon>
        <taxon>Bacillati</taxon>
        <taxon>Candidatus Sysuimicrobiota</taxon>
        <taxon>Candidatus Sysuimicrobiia</taxon>
        <taxon>Candidatus Sysuimicrobiales</taxon>
        <taxon>Candidatus Segetimicrobiaceae</taxon>
        <taxon>Candidatus Segetimicrobium</taxon>
    </lineage>
</organism>
<dbReference type="GO" id="GO:0005886">
    <property type="term" value="C:plasma membrane"/>
    <property type="evidence" value="ECO:0007669"/>
    <property type="project" value="UniProtKB-SubCell"/>
</dbReference>
<dbReference type="InterPro" id="IPR045621">
    <property type="entry name" value="BPD_transp_1_N"/>
</dbReference>
<feature type="transmembrane region" description="Helical" evidence="7">
    <location>
        <begin position="135"/>
        <end position="163"/>
    </location>
</feature>
<evidence type="ECO:0000313" key="10">
    <source>
        <dbReference type="Proteomes" id="UP000320393"/>
    </source>
</evidence>
<feature type="transmembrane region" description="Helical" evidence="7">
    <location>
        <begin position="12"/>
        <end position="30"/>
    </location>
</feature>
<comment type="similarity">
    <text evidence="7">Belongs to the binding-protein-dependent transport system permease family.</text>
</comment>
<dbReference type="CDD" id="cd06261">
    <property type="entry name" value="TM_PBP2"/>
    <property type="match status" value="1"/>
</dbReference>
<comment type="caution">
    <text evidence="9">The sequence shown here is derived from an EMBL/GenBank/DDBJ whole genome shotgun (WGS) entry which is preliminary data.</text>
</comment>
<proteinExistence type="inferred from homology"/>
<evidence type="ECO:0000313" key="9">
    <source>
        <dbReference type="EMBL" id="TMJ15409.1"/>
    </source>
</evidence>
<protein>
    <submittedName>
        <fullName evidence="9">ABC transporter permease</fullName>
    </submittedName>
</protein>
<feature type="transmembrane region" description="Helical" evidence="7">
    <location>
        <begin position="284"/>
        <end position="310"/>
    </location>
</feature>
<keyword evidence="5 7" id="KW-1133">Transmembrane helix</keyword>
<evidence type="ECO:0000259" key="8">
    <source>
        <dbReference type="PROSITE" id="PS50928"/>
    </source>
</evidence>